<gene>
    <name evidence="7" type="ORF">TeGR_g6022</name>
</gene>
<feature type="region of interest" description="Disordered" evidence="5">
    <location>
        <begin position="1"/>
        <end position="70"/>
    </location>
</feature>
<evidence type="ECO:0000313" key="7">
    <source>
        <dbReference type="EMBL" id="GMI40701.1"/>
    </source>
</evidence>
<feature type="domain" description="Helicase ATP-binding" evidence="6">
    <location>
        <begin position="180"/>
        <end position="264"/>
    </location>
</feature>
<evidence type="ECO:0000256" key="4">
    <source>
        <dbReference type="RuleBase" id="RU365068"/>
    </source>
</evidence>
<dbReference type="InterPro" id="IPR027417">
    <property type="entry name" value="P-loop_NTPase"/>
</dbReference>
<evidence type="ECO:0000256" key="1">
    <source>
        <dbReference type="ARBA" id="ARBA00022741"/>
    </source>
</evidence>
<comment type="catalytic activity">
    <reaction evidence="4">
        <text>ATP + H2O = ADP + phosphate + H(+)</text>
        <dbReference type="Rhea" id="RHEA:13065"/>
        <dbReference type="ChEBI" id="CHEBI:15377"/>
        <dbReference type="ChEBI" id="CHEBI:15378"/>
        <dbReference type="ChEBI" id="CHEBI:30616"/>
        <dbReference type="ChEBI" id="CHEBI:43474"/>
        <dbReference type="ChEBI" id="CHEBI:456216"/>
        <dbReference type="EC" id="3.6.4.13"/>
    </reaction>
</comment>
<evidence type="ECO:0000256" key="2">
    <source>
        <dbReference type="ARBA" id="ARBA00022801"/>
    </source>
</evidence>
<accession>A0ABQ6N6A7</accession>
<name>A0ABQ6N6A7_9STRA</name>
<dbReference type="PROSITE" id="PS51192">
    <property type="entry name" value="HELICASE_ATP_BIND_1"/>
    <property type="match status" value="1"/>
</dbReference>
<keyword evidence="8" id="KW-1185">Reference proteome</keyword>
<dbReference type="Proteomes" id="UP001165060">
    <property type="component" value="Unassembled WGS sequence"/>
</dbReference>
<feature type="compositionally biased region" description="Basic and acidic residues" evidence="5">
    <location>
        <begin position="27"/>
        <end position="37"/>
    </location>
</feature>
<dbReference type="InterPro" id="IPR011545">
    <property type="entry name" value="DEAD/DEAH_box_helicase_dom"/>
</dbReference>
<dbReference type="InterPro" id="IPR014001">
    <property type="entry name" value="Helicase_ATP-bd"/>
</dbReference>
<keyword evidence="1 4" id="KW-0547">Nucleotide-binding</keyword>
<evidence type="ECO:0000256" key="5">
    <source>
        <dbReference type="SAM" id="MobiDB-lite"/>
    </source>
</evidence>
<feature type="compositionally biased region" description="Basic residues" evidence="5">
    <location>
        <begin position="1"/>
        <end position="12"/>
    </location>
</feature>
<evidence type="ECO:0000313" key="8">
    <source>
        <dbReference type="Proteomes" id="UP001165060"/>
    </source>
</evidence>
<comment type="function">
    <text evidence="4">RNA helicase.</text>
</comment>
<evidence type="ECO:0000256" key="3">
    <source>
        <dbReference type="ARBA" id="ARBA00022840"/>
    </source>
</evidence>
<dbReference type="PANTHER" id="PTHR24031">
    <property type="entry name" value="RNA HELICASE"/>
    <property type="match status" value="1"/>
</dbReference>
<sequence>MAKKHSKKHQAYKAKQSGSKGTAAWHDAQKKNRKADGNDSDASFDSFEGVSKPRPAAAPAKPLAPAPPPPLPPPCRVVRASSAAGPLYALSALPQEAKLLLKGLCVQVSGELDGDRMMLPLEAGVKDLLPLACVAAPAPPAAEPALASRVPAGFHALLSSLPATFSIPSLNPIQRTFYSLFLSAPLPLATVVSATGSGKTLTYLLPILDLIRADRDFLAVVVAPTRELASQIRSVFKKLGREASVRTGKTNSKVSREGPGASVG</sequence>
<feature type="non-terminal residue" evidence="7">
    <location>
        <position position="264"/>
    </location>
</feature>
<dbReference type="EMBL" id="BRYB01000950">
    <property type="protein sequence ID" value="GMI40701.1"/>
    <property type="molecule type" value="Genomic_DNA"/>
</dbReference>
<dbReference type="SUPFAM" id="SSF52540">
    <property type="entry name" value="P-loop containing nucleoside triphosphate hydrolases"/>
    <property type="match status" value="1"/>
</dbReference>
<dbReference type="Gene3D" id="3.40.50.300">
    <property type="entry name" value="P-loop containing nucleotide triphosphate hydrolases"/>
    <property type="match status" value="1"/>
</dbReference>
<dbReference type="Pfam" id="PF00270">
    <property type="entry name" value="DEAD"/>
    <property type="match status" value="1"/>
</dbReference>
<keyword evidence="4" id="KW-0694">RNA-binding</keyword>
<dbReference type="EC" id="3.6.4.13" evidence="4"/>
<comment type="domain">
    <text evidence="4">The Q motif is unique to and characteristic of the DEAD box family of RNA helicases and controls ATP binding and hydrolysis.</text>
</comment>
<organism evidence="7 8">
    <name type="scientific">Tetraparma gracilis</name>
    <dbReference type="NCBI Taxonomy" id="2962635"/>
    <lineage>
        <taxon>Eukaryota</taxon>
        <taxon>Sar</taxon>
        <taxon>Stramenopiles</taxon>
        <taxon>Ochrophyta</taxon>
        <taxon>Bolidophyceae</taxon>
        <taxon>Parmales</taxon>
        <taxon>Triparmaceae</taxon>
        <taxon>Tetraparma</taxon>
    </lineage>
</organism>
<comment type="similarity">
    <text evidence="4">Belongs to the DEAD box helicase family.</text>
</comment>
<feature type="compositionally biased region" description="Low complexity" evidence="5">
    <location>
        <begin position="52"/>
        <end position="61"/>
    </location>
</feature>
<comment type="caution">
    <text evidence="7">The sequence shown here is derived from an EMBL/GenBank/DDBJ whole genome shotgun (WGS) entry which is preliminary data.</text>
</comment>
<keyword evidence="2 4" id="KW-0378">Hydrolase</keyword>
<protein>
    <recommendedName>
        <fullName evidence="4">ATP-dependent RNA helicase</fullName>
        <ecNumber evidence="4">3.6.4.13</ecNumber>
    </recommendedName>
</protein>
<evidence type="ECO:0000259" key="6">
    <source>
        <dbReference type="PROSITE" id="PS51192"/>
    </source>
</evidence>
<reference evidence="7 8" key="1">
    <citation type="journal article" date="2023" name="Commun. Biol.">
        <title>Genome analysis of Parmales, the sister group of diatoms, reveals the evolutionary specialization of diatoms from phago-mixotrophs to photoautotrophs.</title>
        <authorList>
            <person name="Ban H."/>
            <person name="Sato S."/>
            <person name="Yoshikawa S."/>
            <person name="Yamada K."/>
            <person name="Nakamura Y."/>
            <person name="Ichinomiya M."/>
            <person name="Sato N."/>
            <person name="Blanc-Mathieu R."/>
            <person name="Endo H."/>
            <person name="Kuwata A."/>
            <person name="Ogata H."/>
        </authorList>
    </citation>
    <scope>NUCLEOTIDE SEQUENCE [LARGE SCALE GENOMIC DNA]</scope>
</reference>
<keyword evidence="4" id="KW-0347">Helicase</keyword>
<proteinExistence type="inferred from homology"/>
<keyword evidence="3 4" id="KW-0067">ATP-binding</keyword>